<dbReference type="InterPro" id="IPR015421">
    <property type="entry name" value="PyrdxlP-dep_Trfase_major"/>
</dbReference>
<dbReference type="Pfam" id="PF00202">
    <property type="entry name" value="Aminotran_3"/>
    <property type="match status" value="1"/>
</dbReference>
<dbReference type="GO" id="GO:0030170">
    <property type="term" value="F:pyridoxal phosphate binding"/>
    <property type="evidence" value="ECO:0007669"/>
    <property type="project" value="InterPro"/>
</dbReference>
<dbReference type="InterPro" id="IPR015424">
    <property type="entry name" value="PyrdxlP-dep_Trfase"/>
</dbReference>
<keyword evidence="2 3" id="KW-0663">Pyridoxal phosphate</keyword>
<protein>
    <submittedName>
        <fullName evidence="4">Glutamate-1-semialdehyde 2,1-aminomutase</fullName>
        <ecNumber evidence="4">5.4.3.8</ecNumber>
    </submittedName>
</protein>
<dbReference type="EC" id="5.4.3.8" evidence="4"/>
<dbReference type="EMBL" id="CP051006">
    <property type="protein sequence ID" value="QNT90664.1"/>
    <property type="molecule type" value="Genomic_DNA"/>
</dbReference>
<reference evidence="4 5" key="1">
    <citation type="submission" date="2020-04" db="EMBL/GenBank/DDBJ databases">
        <title>Characterization and engineering of Streptomyces griseofuscus DSM40191 as a potential heterologous host for expression of BGCs.</title>
        <authorList>
            <person name="Gren T."/>
            <person name="Whitford C.M."/>
            <person name="Mohite O.S."/>
            <person name="Joergensen T.S."/>
            <person name="Nielsen J.B."/>
            <person name="Lee S.Y."/>
            <person name="Weber T."/>
        </authorList>
    </citation>
    <scope>NUCLEOTIDE SEQUENCE [LARGE SCALE GENOMIC DNA]</scope>
    <source>
        <strain evidence="4 5">DSM 40191</strain>
    </source>
</reference>
<proteinExistence type="inferred from homology"/>
<dbReference type="Gene3D" id="3.90.1150.10">
    <property type="entry name" value="Aspartate Aminotransferase, domain 1"/>
    <property type="match status" value="1"/>
</dbReference>
<evidence type="ECO:0000256" key="1">
    <source>
        <dbReference type="ARBA" id="ARBA00001933"/>
    </source>
</evidence>
<dbReference type="InterPro" id="IPR015422">
    <property type="entry name" value="PyrdxlP-dep_Trfase_small"/>
</dbReference>
<evidence type="ECO:0000313" key="4">
    <source>
        <dbReference type="EMBL" id="QNT90664.1"/>
    </source>
</evidence>
<dbReference type="PANTHER" id="PTHR43713:SF3">
    <property type="entry name" value="GLUTAMATE-1-SEMIALDEHYDE 2,1-AMINOMUTASE 1, CHLOROPLASTIC-RELATED"/>
    <property type="match status" value="1"/>
</dbReference>
<dbReference type="PANTHER" id="PTHR43713">
    <property type="entry name" value="GLUTAMATE-1-SEMIALDEHYDE 2,1-AMINOMUTASE"/>
    <property type="match status" value="1"/>
</dbReference>
<keyword evidence="4" id="KW-0413">Isomerase</keyword>
<dbReference type="KEGG" id="sgf:HEP81_00327"/>
<dbReference type="InterPro" id="IPR005814">
    <property type="entry name" value="Aminotrans_3"/>
</dbReference>
<dbReference type="Proteomes" id="UP000516422">
    <property type="component" value="Chromosome"/>
</dbReference>
<comment type="similarity">
    <text evidence="3">Belongs to the class-III pyridoxal-phosphate-dependent aminotransferase family.</text>
</comment>
<dbReference type="GO" id="GO:0008483">
    <property type="term" value="F:transaminase activity"/>
    <property type="evidence" value="ECO:0007669"/>
    <property type="project" value="InterPro"/>
</dbReference>
<accession>A0A7H1PRI4</accession>
<evidence type="ECO:0000313" key="5">
    <source>
        <dbReference type="Proteomes" id="UP000516422"/>
    </source>
</evidence>
<gene>
    <name evidence="4" type="ORF">HEP81_00327</name>
</gene>
<evidence type="ECO:0000256" key="3">
    <source>
        <dbReference type="RuleBase" id="RU003560"/>
    </source>
</evidence>
<name>A0A7H1PRI4_9ACTN</name>
<sequence length="480" mass="51311">MTTGRNRAEHIAERYRALSPASARAFARAASSLPGGDTRTMTTYAPHPLYFQRGEGARVQDLDGRWYHDLVANYGALTHGHNHPELTRAVHRQIEQGTALGGPSALQYRHAELMRDRVPSLERLRYCNSGTEATMWALRTARAYTGRDIIIKIDGGYHGTHDWGHVSAFLSGGATHDQLLPDLPAADLAPGVPESVLESVVAVPYNETEAVKDVLSRLRGRVAGLIVEPVLGVGGGIPARPGYLEEVRRLTAQDGVVLIFDECATFRLGPWQVKHGLRPDLSTFSKIVGGGMPLGVFGGNADIMSIFDPARPRPLYHASAFGGNSLSLAAGIAALESFGAAEVAYLDRLGDRLRCGLDAAAQEAGVVGKAIGEGGMSYFHFGAQPPRAAADTVAARKGRDQLRALVHLHLLNEGFLTARHGLMCQHIVTEAPVVDAFAAAFADTLRLLRPYLCDHHPELLSAGRADQAASRTTPAGGAVG</sequence>
<organism evidence="4 5">
    <name type="scientific">Streptomyces griseofuscus</name>
    <dbReference type="NCBI Taxonomy" id="146922"/>
    <lineage>
        <taxon>Bacteria</taxon>
        <taxon>Bacillati</taxon>
        <taxon>Actinomycetota</taxon>
        <taxon>Actinomycetes</taxon>
        <taxon>Kitasatosporales</taxon>
        <taxon>Streptomycetaceae</taxon>
        <taxon>Streptomyces</taxon>
    </lineage>
</organism>
<comment type="cofactor">
    <cofactor evidence="1">
        <name>pyridoxal 5'-phosphate</name>
        <dbReference type="ChEBI" id="CHEBI:597326"/>
    </cofactor>
</comment>
<dbReference type="AlphaFoldDB" id="A0A7H1PRI4"/>
<evidence type="ECO:0000256" key="2">
    <source>
        <dbReference type="ARBA" id="ARBA00022898"/>
    </source>
</evidence>
<dbReference type="Gene3D" id="3.40.640.10">
    <property type="entry name" value="Type I PLP-dependent aspartate aminotransferase-like (Major domain)"/>
    <property type="match status" value="1"/>
</dbReference>
<dbReference type="GO" id="GO:0042286">
    <property type="term" value="F:glutamate-1-semialdehyde 2,1-aminomutase activity"/>
    <property type="evidence" value="ECO:0007669"/>
    <property type="project" value="UniProtKB-EC"/>
</dbReference>
<dbReference type="SUPFAM" id="SSF53383">
    <property type="entry name" value="PLP-dependent transferases"/>
    <property type="match status" value="1"/>
</dbReference>